<accession>X0S6H0</accession>
<dbReference type="AlphaFoldDB" id="X0S6H0"/>
<dbReference type="EMBL" id="BARS01007938">
    <property type="protein sequence ID" value="GAF71502.1"/>
    <property type="molecule type" value="Genomic_DNA"/>
</dbReference>
<organism evidence="1">
    <name type="scientific">marine sediment metagenome</name>
    <dbReference type="NCBI Taxonomy" id="412755"/>
    <lineage>
        <taxon>unclassified sequences</taxon>
        <taxon>metagenomes</taxon>
        <taxon>ecological metagenomes</taxon>
    </lineage>
</organism>
<proteinExistence type="predicted"/>
<sequence>YQQKFIGETIDKIIYDGNYVSKKNLKKFFKTVGAEIFLYTDTLKTLLHGVFNKTEMSGQIIVIMRRKQRNI</sequence>
<reference evidence="1" key="1">
    <citation type="journal article" date="2014" name="Front. Microbiol.">
        <title>High frequency of phylogenetically diverse reductive dehalogenase-homologous genes in deep subseafloor sedimentary metagenomes.</title>
        <authorList>
            <person name="Kawai M."/>
            <person name="Futagami T."/>
            <person name="Toyoda A."/>
            <person name="Takaki Y."/>
            <person name="Nishi S."/>
            <person name="Hori S."/>
            <person name="Arai W."/>
            <person name="Tsubouchi T."/>
            <person name="Morono Y."/>
            <person name="Uchiyama I."/>
            <person name="Ito T."/>
            <person name="Fujiyama A."/>
            <person name="Inagaki F."/>
            <person name="Takami H."/>
        </authorList>
    </citation>
    <scope>NUCLEOTIDE SEQUENCE</scope>
    <source>
        <strain evidence="1">Expedition CK06-06</strain>
    </source>
</reference>
<feature type="non-terminal residue" evidence="1">
    <location>
        <position position="1"/>
    </location>
</feature>
<name>X0S6H0_9ZZZZ</name>
<comment type="caution">
    <text evidence="1">The sequence shown here is derived from an EMBL/GenBank/DDBJ whole genome shotgun (WGS) entry which is preliminary data.</text>
</comment>
<evidence type="ECO:0000313" key="1">
    <source>
        <dbReference type="EMBL" id="GAF71502.1"/>
    </source>
</evidence>
<protein>
    <submittedName>
        <fullName evidence="1">Uncharacterized protein</fullName>
    </submittedName>
</protein>
<gene>
    <name evidence="1" type="ORF">S01H1_15208</name>
</gene>